<evidence type="ECO:0000313" key="2">
    <source>
        <dbReference type="EMBL" id="OKL46580.1"/>
    </source>
</evidence>
<evidence type="ECO:0000256" key="1">
    <source>
        <dbReference type="SAM" id="MobiDB-lite"/>
    </source>
</evidence>
<sequence length="388" mass="43876">MILAGLVAMPLSACSASWEQVEKSEKVIDQLAAQTPFIESYKHKRRGDGFNTGRQGMTTFKVKPETSAQELNDFFKKLGEEDSTRRSYHTFTIDLGDSKSISFQYNEIPPNEESWQAVLGLKRTFDRVHIRFETQSFGFEIQDENSIERTQKVIDWVKVNPSIEFSSFENSSNSTSGFVYAGSGSKKAETVPNLQVIDDLKIYQEVIPGVPSFVDFSYAFNKKTPDEQVRFFTFGTEDLLVNGQPLAPRISTPSPTAEPVRRYPANDLRKAKEIGIKYWNTVPTALVAQQCQHVAQAFFAASRSSQDYVCGSVYHLVANNRWGRYFWNLEDGKLAELYYVEPGKVTQGLNNRLPLHDPLSFGEQRVPDDVPGAADQDKPFEDMPTEEK</sequence>
<accession>A0A1Q5PK31</accession>
<reference evidence="2 3" key="1">
    <citation type="submission" date="2016-11" db="EMBL/GenBank/DDBJ databases">
        <title>Actinomyces gypaetusis sp. nov. isolated from the vulture Gypaetus barbatus in Qinghai Tibet Plateau China.</title>
        <authorList>
            <person name="Meng X."/>
        </authorList>
    </citation>
    <scope>NUCLEOTIDE SEQUENCE [LARGE SCALE GENOMIC DNA]</scope>
    <source>
        <strain evidence="2 3">VUL4_2</strain>
    </source>
</reference>
<dbReference type="AlphaFoldDB" id="A0A1Q5PK31"/>
<dbReference type="Proteomes" id="UP000186785">
    <property type="component" value="Unassembled WGS sequence"/>
</dbReference>
<keyword evidence="3" id="KW-1185">Reference proteome</keyword>
<feature type="region of interest" description="Disordered" evidence="1">
    <location>
        <begin position="356"/>
        <end position="388"/>
    </location>
</feature>
<feature type="compositionally biased region" description="Basic and acidic residues" evidence="1">
    <location>
        <begin position="375"/>
        <end position="388"/>
    </location>
</feature>
<organism evidence="2 3">
    <name type="scientific">Boudabousia liubingyangii</name>
    <dbReference type="NCBI Taxonomy" id="1921764"/>
    <lineage>
        <taxon>Bacteria</taxon>
        <taxon>Bacillati</taxon>
        <taxon>Actinomycetota</taxon>
        <taxon>Actinomycetes</taxon>
        <taxon>Actinomycetales</taxon>
        <taxon>Actinomycetaceae</taxon>
        <taxon>Boudabousia</taxon>
    </lineage>
</organism>
<gene>
    <name evidence="2" type="ORF">BSR29_07090</name>
</gene>
<comment type="caution">
    <text evidence="2">The sequence shown here is derived from an EMBL/GenBank/DDBJ whole genome shotgun (WGS) entry which is preliminary data.</text>
</comment>
<dbReference type="EMBL" id="MQSV01000005">
    <property type="protein sequence ID" value="OKL46580.1"/>
    <property type="molecule type" value="Genomic_DNA"/>
</dbReference>
<protein>
    <submittedName>
        <fullName evidence="2">Uncharacterized protein</fullName>
    </submittedName>
</protein>
<evidence type="ECO:0000313" key="3">
    <source>
        <dbReference type="Proteomes" id="UP000186785"/>
    </source>
</evidence>
<proteinExistence type="predicted"/>
<name>A0A1Q5PK31_9ACTO</name>
<dbReference type="STRING" id="1921764.BSR28_05190"/>